<dbReference type="InterPro" id="IPR020843">
    <property type="entry name" value="ER"/>
</dbReference>
<comment type="similarity">
    <text evidence="2">Belongs to the zinc-containing alcohol dehydrogenase family. Quinone oxidoreductase subfamily.</text>
</comment>
<evidence type="ECO:0000259" key="3">
    <source>
        <dbReference type="SMART" id="SM00829"/>
    </source>
</evidence>
<dbReference type="InterPro" id="IPR014182">
    <property type="entry name" value="ADH_Zn_typ-1"/>
</dbReference>
<sequence>MKAVAFTHSLPITAEESLVDVDLPEPTPRRHDVLVEVRAVAVNPVDTKIRRRNEPLGEPRILGFDAAGIVRQVGSSVTQFGVGDEVYYAGAVDRSGSNAQYQIVDERLIARKPRSLSFAEAAALPLTTLTSWEMLFDRFAIPRDRTRGDTLLIVGGGGGVGSMAIQLAAHLTGLTVVATASRPETRAWCSALGAHHVIDHHRDIAAQILACEVAPPAYIFCTNHVESHWRALCRTLAPEGHIGLIETTPPLDLHELFNKSASIHTESMFARSLHQTPRMNEQHQILQAVSRLIDQGVLRTTLTENYGSINAANLRRAHAAIESGHTHGKIVLEGF</sequence>
<keyword evidence="5" id="KW-1185">Reference proteome</keyword>
<dbReference type="PANTHER" id="PTHR44154">
    <property type="entry name" value="QUINONE OXIDOREDUCTASE"/>
    <property type="match status" value="1"/>
</dbReference>
<organism evidence="4 5">
    <name type="scientific">Acidiphilium iwatense</name>
    <dbReference type="NCBI Taxonomy" id="768198"/>
    <lineage>
        <taxon>Bacteria</taxon>
        <taxon>Pseudomonadati</taxon>
        <taxon>Pseudomonadota</taxon>
        <taxon>Alphaproteobacteria</taxon>
        <taxon>Acetobacterales</taxon>
        <taxon>Acidocellaceae</taxon>
        <taxon>Acidiphilium</taxon>
    </lineage>
</organism>
<dbReference type="InterPro" id="IPR013154">
    <property type="entry name" value="ADH-like_N"/>
</dbReference>
<proteinExistence type="inferred from homology"/>
<dbReference type="SUPFAM" id="SSF50129">
    <property type="entry name" value="GroES-like"/>
    <property type="match status" value="1"/>
</dbReference>
<dbReference type="PANTHER" id="PTHR44154:SF1">
    <property type="entry name" value="QUINONE OXIDOREDUCTASE"/>
    <property type="match status" value="1"/>
</dbReference>
<dbReference type="NCBIfam" id="TIGR02817">
    <property type="entry name" value="adh_fam_1"/>
    <property type="match status" value="1"/>
</dbReference>
<dbReference type="InterPro" id="IPR011032">
    <property type="entry name" value="GroES-like_sf"/>
</dbReference>
<gene>
    <name evidence="4" type="ORF">L2A60_04285</name>
</gene>
<reference evidence="4 5" key="1">
    <citation type="submission" date="2022-01" db="EMBL/GenBank/DDBJ databases">
        <authorList>
            <person name="Won M."/>
            <person name="Kim S.-J."/>
            <person name="Kwon S.-W."/>
        </authorList>
    </citation>
    <scope>NUCLEOTIDE SEQUENCE [LARGE SCALE GENOMIC DNA]</scope>
    <source>
        <strain evidence="4 5">KCTC 23505</strain>
    </source>
</reference>
<accession>A0ABS9DUV0</accession>
<keyword evidence="2" id="KW-0560">Oxidoreductase</keyword>
<dbReference type="Pfam" id="PF13602">
    <property type="entry name" value="ADH_zinc_N_2"/>
    <property type="match status" value="1"/>
</dbReference>
<name>A0ABS9DUV0_9PROT</name>
<dbReference type="Pfam" id="PF08240">
    <property type="entry name" value="ADH_N"/>
    <property type="match status" value="1"/>
</dbReference>
<keyword evidence="2" id="KW-0479">Metal-binding</keyword>
<keyword evidence="2" id="KW-0862">Zinc</keyword>
<dbReference type="SMART" id="SM00829">
    <property type="entry name" value="PKS_ER"/>
    <property type="match status" value="1"/>
</dbReference>
<dbReference type="Gene3D" id="3.90.180.10">
    <property type="entry name" value="Medium-chain alcohol dehydrogenases, catalytic domain"/>
    <property type="match status" value="1"/>
</dbReference>
<evidence type="ECO:0000256" key="2">
    <source>
        <dbReference type="RuleBase" id="RU364000"/>
    </source>
</evidence>
<dbReference type="InterPro" id="IPR051603">
    <property type="entry name" value="Zinc-ADH_QOR/CCCR"/>
</dbReference>
<comment type="caution">
    <text evidence="4">The sequence shown here is derived from an EMBL/GenBank/DDBJ whole genome shotgun (WGS) entry which is preliminary data.</text>
</comment>
<evidence type="ECO:0000313" key="5">
    <source>
        <dbReference type="Proteomes" id="UP001521209"/>
    </source>
</evidence>
<dbReference type="Gene3D" id="3.40.50.720">
    <property type="entry name" value="NAD(P)-binding Rossmann-like Domain"/>
    <property type="match status" value="1"/>
</dbReference>
<dbReference type="SUPFAM" id="SSF51735">
    <property type="entry name" value="NAD(P)-binding Rossmann-fold domains"/>
    <property type="match status" value="1"/>
</dbReference>
<dbReference type="EMBL" id="JAKGBZ010000005">
    <property type="protein sequence ID" value="MCF3945903.1"/>
    <property type="molecule type" value="Genomic_DNA"/>
</dbReference>
<evidence type="ECO:0000256" key="1">
    <source>
        <dbReference type="ARBA" id="ARBA00022857"/>
    </source>
</evidence>
<evidence type="ECO:0000313" key="4">
    <source>
        <dbReference type="EMBL" id="MCF3945903.1"/>
    </source>
</evidence>
<protein>
    <recommendedName>
        <fullName evidence="2">Zinc-type alcohol dehydrogenase-like protein</fullName>
    </recommendedName>
</protein>
<keyword evidence="1" id="KW-0521">NADP</keyword>
<feature type="domain" description="Enoyl reductase (ER)" evidence="3">
    <location>
        <begin position="13"/>
        <end position="332"/>
    </location>
</feature>
<dbReference type="Proteomes" id="UP001521209">
    <property type="component" value="Unassembled WGS sequence"/>
</dbReference>
<dbReference type="CDD" id="cd08252">
    <property type="entry name" value="AL_MDR"/>
    <property type="match status" value="1"/>
</dbReference>
<dbReference type="RefSeq" id="WP_235703134.1">
    <property type="nucleotide sequence ID" value="NZ_JAKGBZ010000005.1"/>
</dbReference>
<dbReference type="InterPro" id="IPR036291">
    <property type="entry name" value="NAD(P)-bd_dom_sf"/>
</dbReference>